<proteinExistence type="inferred from homology"/>
<dbReference type="NCBIfam" id="TIGR01467">
    <property type="entry name" value="cobI_cbiL"/>
    <property type="match status" value="1"/>
</dbReference>
<dbReference type="GO" id="GO:0009236">
    <property type="term" value="P:cobalamin biosynthetic process"/>
    <property type="evidence" value="ECO:0007669"/>
    <property type="project" value="UniProtKB-UniRule"/>
</dbReference>
<dbReference type="InterPro" id="IPR014777">
    <property type="entry name" value="4pyrrole_Mease_sub1"/>
</dbReference>
<evidence type="ECO:0000256" key="7">
    <source>
        <dbReference type="PIRNR" id="PIRNR036427"/>
    </source>
</evidence>
<dbReference type="Pfam" id="PF00590">
    <property type="entry name" value="TP_methylase"/>
    <property type="match status" value="1"/>
</dbReference>
<evidence type="ECO:0000256" key="1">
    <source>
        <dbReference type="ARBA" id="ARBA00004953"/>
    </source>
</evidence>
<evidence type="ECO:0000256" key="6">
    <source>
        <dbReference type="ARBA" id="ARBA00022691"/>
    </source>
</evidence>
<dbReference type="RefSeq" id="WP_141462001.1">
    <property type="nucleotide sequence ID" value="NZ_CP038141.1"/>
</dbReference>
<dbReference type="SUPFAM" id="SSF53790">
    <property type="entry name" value="Tetrapyrrole methylase"/>
    <property type="match status" value="1"/>
</dbReference>
<evidence type="ECO:0000256" key="2">
    <source>
        <dbReference type="ARBA" id="ARBA00005879"/>
    </source>
</evidence>
<keyword evidence="6" id="KW-0949">S-adenosyl-L-methionine</keyword>
<dbReference type="NCBIfam" id="NF004647">
    <property type="entry name" value="PRK05990.1"/>
    <property type="match status" value="1"/>
</dbReference>
<dbReference type="InterPro" id="IPR012382">
    <property type="entry name" value="CobI/CbiL"/>
</dbReference>
<dbReference type="InterPro" id="IPR003043">
    <property type="entry name" value="Uropor_MeTrfase_CS"/>
</dbReference>
<dbReference type="Proteomes" id="UP000316313">
    <property type="component" value="Chromosome"/>
</dbReference>
<evidence type="ECO:0000259" key="9">
    <source>
        <dbReference type="Pfam" id="PF00590"/>
    </source>
</evidence>
<evidence type="ECO:0000313" key="10">
    <source>
        <dbReference type="EMBL" id="QDH17752.1"/>
    </source>
</evidence>
<organism evidence="10 11">
    <name type="scientific">Swingsia samuiensis</name>
    <dbReference type="NCBI Taxonomy" id="1293412"/>
    <lineage>
        <taxon>Bacteria</taxon>
        <taxon>Pseudomonadati</taxon>
        <taxon>Pseudomonadota</taxon>
        <taxon>Alphaproteobacteria</taxon>
        <taxon>Acetobacterales</taxon>
        <taxon>Acetobacteraceae</taxon>
        <taxon>Swingsia</taxon>
    </lineage>
</organism>
<dbReference type="InterPro" id="IPR014776">
    <property type="entry name" value="4pyrrole_Mease_sub2"/>
</dbReference>
<dbReference type="InterPro" id="IPR035996">
    <property type="entry name" value="4pyrrol_Methylase_sf"/>
</dbReference>
<dbReference type="KEGG" id="ssam:E3D00_09375"/>
<dbReference type="InterPro" id="IPR000878">
    <property type="entry name" value="4pyrrol_Mease"/>
</dbReference>
<evidence type="ECO:0000256" key="4">
    <source>
        <dbReference type="ARBA" id="ARBA00022603"/>
    </source>
</evidence>
<protein>
    <submittedName>
        <fullName evidence="10">Precorrin-2 C(20)-methyltransferase</fullName>
        <ecNumber evidence="10">2.1.1.130</ecNumber>
    </submittedName>
</protein>
<sequence>MSLGRLHIVGVGPGDPELLTVKAARVIGHACVVAFFSRHGRVGHARTIADQFISSTAQELRFVYPFTTERSVNDPSYHEDMSDFYDDCAEKIRHEVHKGQNVVLLCEGDPFLYGSAMYIFDRLHISIECEIVPGITAMSGCWSEASLPITHGDDVLCVLPATMEEDDLADWLCRADAAVIMKLGRNMPKLRKALERAGRLDKALYVERGTQHNSKVMRLVDVEGNVPYFSLVLLSGRQNIR</sequence>
<comment type="similarity">
    <text evidence="2 7 8">Belongs to the precorrin methyltransferase family.</text>
</comment>
<dbReference type="UniPathway" id="UPA00148"/>
<comment type="pathway">
    <text evidence="1">Cofactor biosynthesis; adenosylcobalamin biosynthesis.</text>
</comment>
<accession>A0A4Y6UJL2</accession>
<evidence type="ECO:0000256" key="5">
    <source>
        <dbReference type="ARBA" id="ARBA00022679"/>
    </source>
</evidence>
<dbReference type="Gene3D" id="3.30.950.10">
    <property type="entry name" value="Methyltransferase, Cobalt-precorrin-4 Transmethylase, Domain 2"/>
    <property type="match status" value="1"/>
</dbReference>
<dbReference type="PROSITE" id="PS00840">
    <property type="entry name" value="SUMT_2"/>
    <property type="match status" value="1"/>
</dbReference>
<feature type="domain" description="Tetrapyrrole methylase" evidence="9">
    <location>
        <begin position="5"/>
        <end position="218"/>
    </location>
</feature>
<dbReference type="Gene3D" id="3.40.1010.10">
    <property type="entry name" value="Cobalt-precorrin-4 Transmethylase, Domain 1"/>
    <property type="match status" value="1"/>
</dbReference>
<reference evidence="10 11" key="1">
    <citation type="submission" date="2019-03" db="EMBL/GenBank/DDBJ databases">
        <title>The complete genome sequence of Swingsia samuiensis NBRC107927(T).</title>
        <authorList>
            <person name="Chua K.-O."/>
            <person name="Chan K.-G."/>
            <person name="See-Too W.-S."/>
        </authorList>
    </citation>
    <scope>NUCLEOTIDE SEQUENCE [LARGE SCALE GENOMIC DNA]</scope>
    <source>
        <strain evidence="10 11">AH83</strain>
    </source>
</reference>
<dbReference type="PANTHER" id="PTHR43467">
    <property type="entry name" value="COBALT-PRECORRIN-2 C(20)-METHYLTRANSFERASE"/>
    <property type="match status" value="1"/>
</dbReference>
<dbReference type="EC" id="2.1.1.130" evidence="10"/>
<keyword evidence="11" id="KW-1185">Reference proteome</keyword>
<dbReference type="PIRSF" id="PIRSF036427">
    <property type="entry name" value="Precrrn-2_mtase"/>
    <property type="match status" value="1"/>
</dbReference>
<keyword evidence="4 8" id="KW-0489">Methyltransferase</keyword>
<evidence type="ECO:0000313" key="11">
    <source>
        <dbReference type="Proteomes" id="UP000316313"/>
    </source>
</evidence>
<dbReference type="OrthoDB" id="9804789at2"/>
<gene>
    <name evidence="10" type="ORF">E3D00_09375</name>
</gene>
<dbReference type="CDD" id="cd11645">
    <property type="entry name" value="Precorrin_2_C20_MT"/>
    <property type="match status" value="1"/>
</dbReference>
<dbReference type="AlphaFoldDB" id="A0A4Y6UJL2"/>
<name>A0A4Y6UJL2_9PROT</name>
<dbReference type="GO" id="GO:0030788">
    <property type="term" value="F:precorrin-2 C20-methyltransferase activity"/>
    <property type="evidence" value="ECO:0007669"/>
    <property type="project" value="UniProtKB-EC"/>
</dbReference>
<dbReference type="InterPro" id="IPR006364">
    <property type="entry name" value="CobI/CbiL/CobIJ_dom"/>
</dbReference>
<evidence type="ECO:0000256" key="8">
    <source>
        <dbReference type="RuleBase" id="RU003960"/>
    </source>
</evidence>
<dbReference type="PANTHER" id="PTHR43467:SF2">
    <property type="entry name" value="COBALT-PRECORRIN-2 C(20)-METHYLTRANSFERASE"/>
    <property type="match status" value="1"/>
</dbReference>
<keyword evidence="5 8" id="KW-0808">Transferase</keyword>
<dbReference type="GO" id="GO:0032259">
    <property type="term" value="P:methylation"/>
    <property type="evidence" value="ECO:0007669"/>
    <property type="project" value="UniProtKB-KW"/>
</dbReference>
<dbReference type="EMBL" id="CP038141">
    <property type="protein sequence ID" value="QDH17752.1"/>
    <property type="molecule type" value="Genomic_DNA"/>
</dbReference>
<keyword evidence="3" id="KW-0169">Cobalamin biosynthesis</keyword>
<evidence type="ECO:0000256" key="3">
    <source>
        <dbReference type="ARBA" id="ARBA00022573"/>
    </source>
</evidence>